<proteinExistence type="predicted"/>
<keyword evidence="2" id="KW-1185">Reference proteome</keyword>
<gene>
    <name evidence="1" type="ORF">A359_02010</name>
</gene>
<sequence>MVLDNQQKDYQLCNRVYMTANIHALVSDTLGWAFRLLDHKNIVTHGVDN</sequence>
<reference evidence="1 2" key="1">
    <citation type="journal article" date="2012" name="Mol. Biol. Evol.">
        <title>Genome reduction and co-evolution between the primary and secondary bacterial symbionts of psyllids.</title>
        <authorList>
            <person name="Sloan D.B."/>
            <person name="Moran N.A."/>
        </authorList>
    </citation>
    <scope>NUCLEOTIDE SEQUENCE [LARGE SCALE GENOMIC DNA]</scope>
    <source>
        <strain evidence="1">Ceuc_S</strain>
    </source>
</reference>
<dbReference type="AlphaFoldDB" id="J3TF18"/>
<accession>J3TF18</accession>
<dbReference type="HOGENOM" id="CLU_3140554_0_0_6"/>
<dbReference type="EMBL" id="CP003546">
    <property type="protein sequence ID" value="AFP84602.1"/>
    <property type="molecule type" value="Genomic_DNA"/>
</dbReference>
<evidence type="ECO:0000313" key="1">
    <source>
        <dbReference type="EMBL" id="AFP84602.1"/>
    </source>
</evidence>
<evidence type="ECO:0000313" key="2">
    <source>
        <dbReference type="Proteomes" id="UP000003936"/>
    </source>
</evidence>
<organism evidence="1 2">
    <name type="scientific">secondary endosymbiont of Ctenarytaina eucalypti</name>
    <dbReference type="NCBI Taxonomy" id="1199245"/>
    <lineage>
        <taxon>Bacteria</taxon>
        <taxon>Pseudomonadati</taxon>
        <taxon>Pseudomonadota</taxon>
        <taxon>Gammaproteobacteria</taxon>
        <taxon>Enterobacterales</taxon>
        <taxon>Enterobacteriaceae</taxon>
        <taxon>aphid secondary symbionts</taxon>
    </lineage>
</organism>
<protein>
    <submittedName>
        <fullName evidence="1">Uncharacterized protein</fullName>
    </submittedName>
</protein>
<dbReference type="KEGG" id="sect:A359_02010"/>
<dbReference type="Proteomes" id="UP000003936">
    <property type="component" value="Chromosome"/>
</dbReference>
<name>J3TF18_9ENTR</name>